<keyword evidence="9 10" id="KW-0807">Transducer</keyword>
<protein>
    <recommendedName>
        <fullName evidence="11">Olfactory receptor</fullName>
    </recommendedName>
</protein>
<feature type="transmembrane region" description="Helical" evidence="11">
    <location>
        <begin position="136"/>
        <end position="158"/>
    </location>
</feature>
<keyword evidence="13" id="KW-1185">Reference proteome</keyword>
<dbReference type="RefSeq" id="XP_008051102.1">
    <property type="nucleotide sequence ID" value="XM_008052911.1"/>
</dbReference>
<dbReference type="Proteomes" id="UP000189704">
    <property type="component" value="Unplaced"/>
</dbReference>
<evidence type="ECO:0000256" key="2">
    <source>
        <dbReference type="ARBA" id="ARBA00022606"/>
    </source>
</evidence>
<evidence type="ECO:0000256" key="6">
    <source>
        <dbReference type="ARBA" id="ARBA00023040"/>
    </source>
</evidence>
<keyword evidence="4 11" id="KW-0552">Olfaction</keyword>
<dbReference type="GeneID" id="103254931"/>
<dbReference type="KEGG" id="csyr:103254931"/>
<evidence type="ECO:0000256" key="4">
    <source>
        <dbReference type="ARBA" id="ARBA00022725"/>
    </source>
</evidence>
<keyword evidence="5 11" id="KW-1133">Transmembrane helix</keyword>
<evidence type="ECO:0000256" key="7">
    <source>
        <dbReference type="ARBA" id="ARBA00023136"/>
    </source>
</evidence>
<evidence type="ECO:0000313" key="13">
    <source>
        <dbReference type="Proteomes" id="UP000189704"/>
    </source>
</evidence>
<organism evidence="13 14">
    <name type="scientific">Carlito syrichta</name>
    <name type="common">Philippine tarsier</name>
    <name type="synonym">Tarsius syrichta</name>
    <dbReference type="NCBI Taxonomy" id="1868482"/>
    <lineage>
        <taxon>Eukaryota</taxon>
        <taxon>Metazoa</taxon>
        <taxon>Chordata</taxon>
        <taxon>Craniata</taxon>
        <taxon>Vertebrata</taxon>
        <taxon>Euteleostomi</taxon>
        <taxon>Mammalia</taxon>
        <taxon>Eutheria</taxon>
        <taxon>Euarchontoglires</taxon>
        <taxon>Primates</taxon>
        <taxon>Haplorrhini</taxon>
        <taxon>Tarsiiformes</taxon>
        <taxon>Tarsiidae</taxon>
        <taxon>Carlito</taxon>
    </lineage>
</organism>
<reference evidence="14" key="1">
    <citation type="submission" date="2025-08" db="UniProtKB">
        <authorList>
            <consortium name="RefSeq"/>
        </authorList>
    </citation>
    <scope>IDENTIFICATION</scope>
</reference>
<proteinExistence type="inferred from homology"/>
<dbReference type="PRINTS" id="PR00237">
    <property type="entry name" value="GPCRRHODOPSN"/>
</dbReference>
<dbReference type="PROSITE" id="PS50262">
    <property type="entry name" value="G_PROTEIN_RECEP_F1_2"/>
    <property type="match status" value="1"/>
</dbReference>
<keyword evidence="7 11" id="KW-0472">Membrane</keyword>
<evidence type="ECO:0000256" key="8">
    <source>
        <dbReference type="ARBA" id="ARBA00023170"/>
    </source>
</evidence>
<evidence type="ECO:0000256" key="11">
    <source>
        <dbReference type="RuleBase" id="RU363047"/>
    </source>
</evidence>
<dbReference type="InterPro" id="IPR000725">
    <property type="entry name" value="Olfact_rcpt"/>
</dbReference>
<dbReference type="InterPro" id="IPR000276">
    <property type="entry name" value="GPCR_Rhodpsn"/>
</dbReference>
<dbReference type="SUPFAM" id="SSF81321">
    <property type="entry name" value="Family A G protein-coupled receptor-like"/>
    <property type="match status" value="1"/>
</dbReference>
<evidence type="ECO:0000256" key="10">
    <source>
        <dbReference type="RuleBase" id="RU000688"/>
    </source>
</evidence>
<keyword evidence="2 11" id="KW-0716">Sensory transduction</keyword>
<evidence type="ECO:0000256" key="9">
    <source>
        <dbReference type="ARBA" id="ARBA00023224"/>
    </source>
</evidence>
<evidence type="ECO:0000256" key="5">
    <source>
        <dbReference type="ARBA" id="ARBA00022989"/>
    </source>
</evidence>
<comment type="subcellular location">
    <subcellularLocation>
        <location evidence="11">Cell membrane</location>
        <topology evidence="11">Multi-pass membrane protein</topology>
    </subcellularLocation>
    <subcellularLocation>
        <location evidence="1">Membrane</location>
        <topology evidence="1">Multi-pass membrane protein</topology>
    </subcellularLocation>
</comment>
<dbReference type="PANTHER" id="PTHR48001">
    <property type="entry name" value="OLFACTORY RECEPTOR"/>
    <property type="match status" value="1"/>
</dbReference>
<feature type="transmembrane region" description="Helical" evidence="11">
    <location>
        <begin position="311"/>
        <end position="330"/>
    </location>
</feature>
<dbReference type="InterPro" id="IPR017452">
    <property type="entry name" value="GPCR_Rhodpsn_7TM"/>
</dbReference>
<keyword evidence="3 10" id="KW-0812">Transmembrane</keyword>
<dbReference type="AlphaFoldDB" id="A0A1U7TDR3"/>
<dbReference type="CDD" id="cd15918">
    <property type="entry name" value="7tmA_OR1_7-like"/>
    <property type="match status" value="1"/>
</dbReference>
<keyword evidence="6 10" id="KW-0297">G-protein coupled receptor</keyword>
<dbReference type="GO" id="GO:0004930">
    <property type="term" value="F:G protein-coupled receptor activity"/>
    <property type="evidence" value="ECO:0007669"/>
    <property type="project" value="UniProtKB-KW"/>
</dbReference>
<keyword evidence="11" id="KW-1003">Cell membrane</keyword>
<gene>
    <name evidence="14" type="primary">LOC103254931</name>
</gene>
<evidence type="ECO:0000259" key="12">
    <source>
        <dbReference type="PROSITE" id="PS50262"/>
    </source>
</evidence>
<sequence>MIQPHTRRSILEFHMIFRVHNPGFTNFTQLIQLSSYRQMEWKNMTSISEFFLLGFSEQLEQQKVLFGLFLFMYLITVMGNLLIILAIITDAQLHTPMYFFLANLSLADACFVSTTVPKMLANIWIQSSAISYSGCLLQLFFFMLFVMLEAFLLAVMAYDRYMAICHPLHYIMIMSPGLCVFLVSASWIMNALHSLLHTLLMNSLSFCANHEIPHFFCDINPLLSLSCTDPFLNELVIFIIGGLAGLVCVLCLIISYAYIFSTVLKIPSAQGKRKAFSTCSSHLSVVSLFFGTSFCVYFSPPSTRSAQKGTVASVMYTVVTPMLNPFIYSLRNRDIKYSLKKLILVRKSHSP</sequence>
<dbReference type="Pfam" id="PF13853">
    <property type="entry name" value="7tm_4"/>
    <property type="match status" value="1"/>
</dbReference>
<dbReference type="PRINTS" id="PR00245">
    <property type="entry name" value="OLFACTORYR"/>
</dbReference>
<dbReference type="PROSITE" id="PS00237">
    <property type="entry name" value="G_PROTEIN_RECEP_F1_1"/>
    <property type="match status" value="1"/>
</dbReference>
<dbReference type="FunFam" id="1.20.1070.10:FF:000009">
    <property type="entry name" value="Olfactory receptor"/>
    <property type="match status" value="1"/>
</dbReference>
<dbReference type="Gene3D" id="1.20.1070.10">
    <property type="entry name" value="Rhodopsin 7-helix transmembrane proteins"/>
    <property type="match status" value="1"/>
</dbReference>
<dbReference type="GO" id="GO:0005886">
    <property type="term" value="C:plasma membrane"/>
    <property type="evidence" value="ECO:0007669"/>
    <property type="project" value="UniProtKB-SubCell"/>
</dbReference>
<evidence type="ECO:0000256" key="1">
    <source>
        <dbReference type="ARBA" id="ARBA00004141"/>
    </source>
</evidence>
<evidence type="ECO:0000313" key="14">
    <source>
        <dbReference type="RefSeq" id="XP_008051102.1"/>
    </source>
</evidence>
<feature type="transmembrane region" description="Helical" evidence="11">
    <location>
        <begin position="170"/>
        <end position="189"/>
    </location>
</feature>
<feature type="transmembrane region" description="Helical" evidence="11">
    <location>
        <begin position="280"/>
        <end position="299"/>
    </location>
</feature>
<evidence type="ECO:0000256" key="3">
    <source>
        <dbReference type="ARBA" id="ARBA00022692"/>
    </source>
</evidence>
<feature type="transmembrane region" description="Helical" evidence="11">
    <location>
        <begin position="64"/>
        <end position="88"/>
    </location>
</feature>
<feature type="transmembrane region" description="Helical" evidence="11">
    <location>
        <begin position="235"/>
        <end position="259"/>
    </location>
</feature>
<feature type="domain" description="G-protein coupled receptors family 1 profile" evidence="12">
    <location>
        <begin position="79"/>
        <end position="328"/>
    </location>
</feature>
<keyword evidence="8 10" id="KW-0675">Receptor</keyword>
<dbReference type="OrthoDB" id="9444602at2759"/>
<name>A0A1U7TDR3_CARSF</name>
<comment type="similarity">
    <text evidence="10">Belongs to the G-protein coupled receptor 1 family.</text>
</comment>
<dbReference type="GO" id="GO:0004984">
    <property type="term" value="F:olfactory receptor activity"/>
    <property type="evidence" value="ECO:0007669"/>
    <property type="project" value="InterPro"/>
</dbReference>
<accession>A0A1U7TDR3</accession>